<feature type="compositionally biased region" description="Basic and acidic residues" evidence="1">
    <location>
        <begin position="97"/>
        <end position="106"/>
    </location>
</feature>
<feature type="compositionally biased region" description="Low complexity" evidence="1">
    <location>
        <begin position="77"/>
        <end position="88"/>
    </location>
</feature>
<sequence>MQLKNKVKSCEFGDFLSDALRGYLVCGLQSDMIQCKLFIELDLTFSEAHVVATSMELAASQMKVLQPTAHTAEHHLTASTSSRSRMATHGSTSQAKALDKTRKEKNNVQPRMARQTTSMQQCTRGRVKNITTESLMEDVHSDNSIEMKTILAVPQEHTSIRGAGGVYICSFNNPLTVTMSVEGSHLKMEVNSRDNVSVMSIARYKVLILYISLQLFSLAIQSVTGNLLNVFGQIIPTVTGSKGVQHKLPIVVTAHSPTMLPLLGRHWLDAIFPEWRKTLKIATGEKQVED</sequence>
<reference evidence="2 3" key="1">
    <citation type="submission" date="2023-02" db="EMBL/GenBank/DDBJ databases">
        <title>LHISI_Scaffold_Assembly.</title>
        <authorList>
            <person name="Stuart O.P."/>
            <person name="Cleave R."/>
            <person name="Magrath M.J.L."/>
            <person name="Mikheyev A.S."/>
        </authorList>
    </citation>
    <scope>NUCLEOTIDE SEQUENCE [LARGE SCALE GENOMIC DNA]</scope>
    <source>
        <strain evidence="2">Daus_M_001</strain>
        <tissue evidence="2">Leg muscle</tissue>
    </source>
</reference>
<dbReference type="Proteomes" id="UP001159363">
    <property type="component" value="Chromosome X"/>
</dbReference>
<evidence type="ECO:0000313" key="2">
    <source>
        <dbReference type="EMBL" id="KAJ8886834.1"/>
    </source>
</evidence>
<protein>
    <submittedName>
        <fullName evidence="2">Uncharacterized protein</fullName>
    </submittedName>
</protein>
<feature type="compositionally biased region" description="Polar residues" evidence="1">
    <location>
        <begin position="114"/>
        <end position="123"/>
    </location>
</feature>
<gene>
    <name evidence="2" type="ORF">PR048_013046</name>
</gene>
<name>A0ABQ9HR33_9NEOP</name>
<evidence type="ECO:0000256" key="1">
    <source>
        <dbReference type="SAM" id="MobiDB-lite"/>
    </source>
</evidence>
<proteinExistence type="predicted"/>
<feature type="region of interest" description="Disordered" evidence="1">
    <location>
        <begin position="71"/>
        <end position="123"/>
    </location>
</feature>
<keyword evidence="3" id="KW-1185">Reference proteome</keyword>
<dbReference type="EMBL" id="JARBHB010000004">
    <property type="protein sequence ID" value="KAJ8886834.1"/>
    <property type="molecule type" value="Genomic_DNA"/>
</dbReference>
<evidence type="ECO:0000313" key="3">
    <source>
        <dbReference type="Proteomes" id="UP001159363"/>
    </source>
</evidence>
<accession>A0ABQ9HR33</accession>
<organism evidence="2 3">
    <name type="scientific">Dryococelus australis</name>
    <dbReference type="NCBI Taxonomy" id="614101"/>
    <lineage>
        <taxon>Eukaryota</taxon>
        <taxon>Metazoa</taxon>
        <taxon>Ecdysozoa</taxon>
        <taxon>Arthropoda</taxon>
        <taxon>Hexapoda</taxon>
        <taxon>Insecta</taxon>
        <taxon>Pterygota</taxon>
        <taxon>Neoptera</taxon>
        <taxon>Polyneoptera</taxon>
        <taxon>Phasmatodea</taxon>
        <taxon>Verophasmatodea</taxon>
        <taxon>Anareolatae</taxon>
        <taxon>Phasmatidae</taxon>
        <taxon>Eurycanthinae</taxon>
        <taxon>Dryococelus</taxon>
    </lineage>
</organism>
<comment type="caution">
    <text evidence="2">The sequence shown here is derived from an EMBL/GenBank/DDBJ whole genome shotgun (WGS) entry which is preliminary data.</text>
</comment>